<dbReference type="Pfam" id="PF00455">
    <property type="entry name" value="DeoRC"/>
    <property type="match status" value="1"/>
</dbReference>
<evidence type="ECO:0000256" key="1">
    <source>
        <dbReference type="ARBA" id="ARBA00022491"/>
    </source>
</evidence>
<comment type="caution">
    <text evidence="6">The sequence shown here is derived from an EMBL/GenBank/DDBJ whole genome shotgun (WGS) entry which is preliminary data.</text>
</comment>
<dbReference type="PROSITE" id="PS00894">
    <property type="entry name" value="HTH_DEOR_1"/>
    <property type="match status" value="1"/>
</dbReference>
<proteinExistence type="predicted"/>
<keyword evidence="7" id="KW-1185">Reference proteome</keyword>
<accession>A0A643F8B0</accession>
<evidence type="ECO:0000256" key="2">
    <source>
        <dbReference type="ARBA" id="ARBA00023015"/>
    </source>
</evidence>
<dbReference type="Pfam" id="PF08220">
    <property type="entry name" value="HTH_DeoR"/>
    <property type="match status" value="1"/>
</dbReference>
<evidence type="ECO:0000259" key="5">
    <source>
        <dbReference type="PROSITE" id="PS51000"/>
    </source>
</evidence>
<keyword evidence="2" id="KW-0805">Transcription regulation</keyword>
<protein>
    <submittedName>
        <fullName evidence="6">DeoR/GlpR transcriptional regulator</fullName>
    </submittedName>
</protein>
<dbReference type="PANTHER" id="PTHR30363:SF4">
    <property type="entry name" value="GLYCEROL-3-PHOSPHATE REGULON REPRESSOR"/>
    <property type="match status" value="1"/>
</dbReference>
<dbReference type="InterPro" id="IPR014036">
    <property type="entry name" value="DeoR-like_C"/>
</dbReference>
<dbReference type="InterPro" id="IPR050313">
    <property type="entry name" value="Carb_Metab_HTH_regulators"/>
</dbReference>
<feature type="domain" description="HTH deoR-type" evidence="5">
    <location>
        <begin position="3"/>
        <end position="58"/>
    </location>
</feature>
<dbReference type="EMBL" id="VZPB01000067">
    <property type="protein sequence ID" value="KAB0575107.1"/>
    <property type="molecule type" value="Genomic_DNA"/>
</dbReference>
<dbReference type="GO" id="GO:0003700">
    <property type="term" value="F:DNA-binding transcription factor activity"/>
    <property type="evidence" value="ECO:0007669"/>
    <property type="project" value="InterPro"/>
</dbReference>
<dbReference type="SMART" id="SM01134">
    <property type="entry name" value="DeoRC"/>
    <property type="match status" value="1"/>
</dbReference>
<dbReference type="Gene3D" id="3.40.50.1360">
    <property type="match status" value="1"/>
</dbReference>
<dbReference type="InterPro" id="IPR037171">
    <property type="entry name" value="NagB/RpiA_transferase-like"/>
</dbReference>
<dbReference type="Proteomes" id="UP000430120">
    <property type="component" value="Unassembled WGS sequence"/>
</dbReference>
<keyword evidence="4" id="KW-0804">Transcription</keyword>
<dbReference type="SUPFAM" id="SSF100950">
    <property type="entry name" value="NagB/RpiA/CoA transferase-like"/>
    <property type="match status" value="1"/>
</dbReference>
<dbReference type="InterPro" id="IPR036390">
    <property type="entry name" value="WH_DNA-bd_sf"/>
</dbReference>
<dbReference type="PANTHER" id="PTHR30363">
    <property type="entry name" value="HTH-TYPE TRANSCRIPTIONAL REGULATOR SRLR-RELATED"/>
    <property type="match status" value="1"/>
</dbReference>
<reference evidence="6 7" key="1">
    <citation type="submission" date="2019-09" db="EMBL/GenBank/DDBJ databases">
        <title>Draft genome sequences of 48 bacterial type strains from the CCUG.</title>
        <authorList>
            <person name="Tunovic T."/>
            <person name="Pineiro-Iglesias B."/>
            <person name="Unosson C."/>
            <person name="Inganas E."/>
            <person name="Ohlen M."/>
            <person name="Cardew S."/>
            <person name="Jensie-Markopoulos S."/>
            <person name="Salva-Serra F."/>
            <person name="Jaen-Luchoro D."/>
            <person name="Karlsson R."/>
            <person name="Svensson-Stadler L."/>
            <person name="Chun J."/>
            <person name="Moore E."/>
        </authorList>
    </citation>
    <scope>NUCLEOTIDE SEQUENCE [LARGE SCALE GENOMIC DNA]</scope>
    <source>
        <strain evidence="6 7">CCUG 30977</strain>
    </source>
</reference>
<name>A0A643F8B0_IDEDE</name>
<organism evidence="6 7">
    <name type="scientific">Ideonella dechloratans</name>
    <dbReference type="NCBI Taxonomy" id="36863"/>
    <lineage>
        <taxon>Bacteria</taxon>
        <taxon>Pseudomonadati</taxon>
        <taxon>Pseudomonadota</taxon>
        <taxon>Betaproteobacteria</taxon>
        <taxon>Burkholderiales</taxon>
        <taxon>Sphaerotilaceae</taxon>
        <taxon>Ideonella</taxon>
    </lineage>
</organism>
<dbReference type="PRINTS" id="PR00037">
    <property type="entry name" value="HTHLACR"/>
</dbReference>
<evidence type="ECO:0000256" key="3">
    <source>
        <dbReference type="ARBA" id="ARBA00023125"/>
    </source>
</evidence>
<gene>
    <name evidence="6" type="ORF">F7Q92_18950</name>
</gene>
<keyword evidence="3" id="KW-0238">DNA-binding</keyword>
<dbReference type="AlphaFoldDB" id="A0A643F8B0"/>
<dbReference type="SUPFAM" id="SSF46785">
    <property type="entry name" value="Winged helix' DNA-binding domain"/>
    <property type="match status" value="1"/>
</dbReference>
<dbReference type="InterPro" id="IPR018356">
    <property type="entry name" value="Tscrpt_reg_HTH_DeoR_CS"/>
</dbReference>
<evidence type="ECO:0000256" key="4">
    <source>
        <dbReference type="ARBA" id="ARBA00023163"/>
    </source>
</evidence>
<evidence type="ECO:0000313" key="7">
    <source>
        <dbReference type="Proteomes" id="UP000430120"/>
    </source>
</evidence>
<dbReference type="InterPro" id="IPR036388">
    <property type="entry name" value="WH-like_DNA-bd_sf"/>
</dbReference>
<dbReference type="RefSeq" id="WP_151125647.1">
    <property type="nucleotide sequence ID" value="NZ_JAYRPY010000100.1"/>
</dbReference>
<dbReference type="PROSITE" id="PS51000">
    <property type="entry name" value="HTH_DEOR_2"/>
    <property type="match status" value="1"/>
</dbReference>
<dbReference type="InterPro" id="IPR001034">
    <property type="entry name" value="DeoR_HTH"/>
</dbReference>
<dbReference type="Gene3D" id="1.10.10.10">
    <property type="entry name" value="Winged helix-like DNA-binding domain superfamily/Winged helix DNA-binding domain"/>
    <property type="match status" value="1"/>
</dbReference>
<sequence length="258" mass="27612">MLQEERHQRIRALLANTELVTTERIAQDLGVSRETVRRDVVALEALGALRRVHGGVQRTAALPEPPLQQRARAHLLEKRAIVRAAARLLQPGQTVFIDAGSTVSLLAEALASLRGLTVITNSLDVAQKLVADDTAGQTRHQVHLLGGQPRPTTGATYGAQTVAAIQQWRADWAMLSPVGVSAEFGASSYELHEAEVARAMAGQALHTVILADHSKIGQTSRVSFCPLERIDRLITDGKAPRAPGHAALARAGCPIVLA</sequence>
<dbReference type="SMART" id="SM00420">
    <property type="entry name" value="HTH_DEOR"/>
    <property type="match status" value="1"/>
</dbReference>
<dbReference type="GO" id="GO:0003677">
    <property type="term" value="F:DNA binding"/>
    <property type="evidence" value="ECO:0007669"/>
    <property type="project" value="UniProtKB-KW"/>
</dbReference>
<dbReference type="OrthoDB" id="9814815at2"/>
<evidence type="ECO:0000313" key="6">
    <source>
        <dbReference type="EMBL" id="KAB0575107.1"/>
    </source>
</evidence>
<keyword evidence="1" id="KW-0678">Repressor</keyword>